<dbReference type="AlphaFoldDB" id="A0A2J6PUG2"/>
<organism evidence="1 2">
    <name type="scientific">Hyaloscypha hepaticicola</name>
    <dbReference type="NCBI Taxonomy" id="2082293"/>
    <lineage>
        <taxon>Eukaryota</taxon>
        <taxon>Fungi</taxon>
        <taxon>Dikarya</taxon>
        <taxon>Ascomycota</taxon>
        <taxon>Pezizomycotina</taxon>
        <taxon>Leotiomycetes</taxon>
        <taxon>Helotiales</taxon>
        <taxon>Hyaloscyphaceae</taxon>
        <taxon>Hyaloscypha</taxon>
    </lineage>
</organism>
<evidence type="ECO:0000313" key="2">
    <source>
        <dbReference type="Proteomes" id="UP000235672"/>
    </source>
</evidence>
<accession>A0A2J6PUG2</accession>
<sequence>MAGSIVVGDVDSRGVVKYLGKFSVSVDGQVKAKMMRAAAVGVPLRLLWLPLAGITTSSGARVSVAAAAAARHILSMQVQHSGSSLYILPRLINPVCALYTYDLVQVSAPILSGI</sequence>
<protein>
    <submittedName>
        <fullName evidence="1">Uncharacterized protein</fullName>
    </submittedName>
</protein>
<reference evidence="1 2" key="1">
    <citation type="submission" date="2016-05" db="EMBL/GenBank/DDBJ databases">
        <title>A degradative enzymes factory behind the ericoid mycorrhizal symbiosis.</title>
        <authorList>
            <consortium name="DOE Joint Genome Institute"/>
            <person name="Martino E."/>
            <person name="Morin E."/>
            <person name="Grelet G."/>
            <person name="Kuo A."/>
            <person name="Kohler A."/>
            <person name="Daghino S."/>
            <person name="Barry K."/>
            <person name="Choi C."/>
            <person name="Cichocki N."/>
            <person name="Clum A."/>
            <person name="Copeland A."/>
            <person name="Hainaut M."/>
            <person name="Haridas S."/>
            <person name="Labutti K."/>
            <person name="Lindquist E."/>
            <person name="Lipzen A."/>
            <person name="Khouja H.-R."/>
            <person name="Murat C."/>
            <person name="Ohm R."/>
            <person name="Olson A."/>
            <person name="Spatafora J."/>
            <person name="Veneault-Fourrey C."/>
            <person name="Henrissat B."/>
            <person name="Grigoriev I."/>
            <person name="Martin F."/>
            <person name="Perotto S."/>
        </authorList>
    </citation>
    <scope>NUCLEOTIDE SEQUENCE [LARGE SCALE GENOMIC DNA]</scope>
    <source>
        <strain evidence="1 2">UAMH 7357</strain>
    </source>
</reference>
<evidence type="ECO:0000313" key="1">
    <source>
        <dbReference type="EMBL" id="PMD17674.1"/>
    </source>
</evidence>
<dbReference type="Proteomes" id="UP000235672">
    <property type="component" value="Unassembled WGS sequence"/>
</dbReference>
<gene>
    <name evidence="1" type="ORF">NA56DRAFT_707411</name>
</gene>
<keyword evidence="2" id="KW-1185">Reference proteome</keyword>
<name>A0A2J6PUG2_9HELO</name>
<dbReference type="EMBL" id="KZ613498">
    <property type="protein sequence ID" value="PMD17674.1"/>
    <property type="molecule type" value="Genomic_DNA"/>
</dbReference>
<proteinExistence type="predicted"/>